<dbReference type="AlphaFoldDB" id="A0AA38HS41"/>
<evidence type="ECO:0000256" key="6">
    <source>
        <dbReference type="ARBA" id="ARBA00023136"/>
    </source>
</evidence>
<protein>
    <recommendedName>
        <fullName evidence="9">Peptidase S54 rhomboid domain-containing protein</fullName>
    </recommendedName>
</protein>
<keyword evidence="4" id="KW-0256">Endoplasmic reticulum</keyword>
<proteinExistence type="inferred from homology"/>
<name>A0AA38HS41_9CUCU</name>
<feature type="transmembrane region" description="Helical" evidence="8">
    <location>
        <begin position="144"/>
        <end position="166"/>
    </location>
</feature>
<feature type="transmembrane region" description="Helical" evidence="8">
    <location>
        <begin position="426"/>
        <end position="446"/>
    </location>
</feature>
<dbReference type="InterPro" id="IPR051512">
    <property type="entry name" value="Inactive_Rhomboid"/>
</dbReference>
<comment type="caution">
    <text evidence="10">The sequence shown here is derived from an EMBL/GenBank/DDBJ whole genome shotgun (WGS) entry which is preliminary data.</text>
</comment>
<evidence type="ECO:0000256" key="8">
    <source>
        <dbReference type="SAM" id="Phobius"/>
    </source>
</evidence>
<feature type="compositionally biased region" description="Basic and acidic residues" evidence="7">
    <location>
        <begin position="67"/>
        <end position="80"/>
    </location>
</feature>
<keyword evidence="11" id="KW-1185">Reference proteome</keyword>
<organism evidence="10 11">
    <name type="scientific">Zophobas morio</name>
    <dbReference type="NCBI Taxonomy" id="2755281"/>
    <lineage>
        <taxon>Eukaryota</taxon>
        <taxon>Metazoa</taxon>
        <taxon>Ecdysozoa</taxon>
        <taxon>Arthropoda</taxon>
        <taxon>Hexapoda</taxon>
        <taxon>Insecta</taxon>
        <taxon>Pterygota</taxon>
        <taxon>Neoptera</taxon>
        <taxon>Endopterygota</taxon>
        <taxon>Coleoptera</taxon>
        <taxon>Polyphaga</taxon>
        <taxon>Cucujiformia</taxon>
        <taxon>Tenebrionidae</taxon>
        <taxon>Zophobas</taxon>
    </lineage>
</organism>
<dbReference type="EMBL" id="JALNTZ010000008">
    <property type="protein sequence ID" value="KAJ3642844.1"/>
    <property type="molecule type" value="Genomic_DNA"/>
</dbReference>
<evidence type="ECO:0000313" key="10">
    <source>
        <dbReference type="EMBL" id="KAJ3642844.1"/>
    </source>
</evidence>
<dbReference type="PANTHER" id="PTHR45965:SF3">
    <property type="entry name" value="INACTIVE RHOMBOID PROTEIN 1"/>
    <property type="match status" value="1"/>
</dbReference>
<evidence type="ECO:0000256" key="4">
    <source>
        <dbReference type="ARBA" id="ARBA00022824"/>
    </source>
</evidence>
<keyword evidence="5 8" id="KW-1133">Transmembrane helix</keyword>
<evidence type="ECO:0000256" key="1">
    <source>
        <dbReference type="ARBA" id="ARBA00004477"/>
    </source>
</evidence>
<evidence type="ECO:0000259" key="9">
    <source>
        <dbReference type="Pfam" id="PF01694"/>
    </source>
</evidence>
<dbReference type="Proteomes" id="UP001168821">
    <property type="component" value="Unassembled WGS sequence"/>
</dbReference>
<dbReference type="GO" id="GO:0042058">
    <property type="term" value="P:regulation of epidermal growth factor receptor signaling pathway"/>
    <property type="evidence" value="ECO:0007669"/>
    <property type="project" value="TreeGrafter"/>
</dbReference>
<evidence type="ECO:0000256" key="2">
    <source>
        <dbReference type="ARBA" id="ARBA00009045"/>
    </source>
</evidence>
<dbReference type="GO" id="GO:0004252">
    <property type="term" value="F:serine-type endopeptidase activity"/>
    <property type="evidence" value="ECO:0007669"/>
    <property type="project" value="InterPro"/>
</dbReference>
<gene>
    <name evidence="10" type="ORF">Zmor_025595</name>
</gene>
<dbReference type="InterPro" id="IPR035952">
    <property type="entry name" value="Rhomboid-like_sf"/>
</dbReference>
<feature type="compositionally biased region" description="Basic and acidic residues" evidence="7">
    <location>
        <begin position="33"/>
        <end position="59"/>
    </location>
</feature>
<evidence type="ECO:0000256" key="5">
    <source>
        <dbReference type="ARBA" id="ARBA00022989"/>
    </source>
</evidence>
<evidence type="ECO:0000256" key="7">
    <source>
        <dbReference type="SAM" id="MobiDB-lite"/>
    </source>
</evidence>
<feature type="region of interest" description="Disordered" evidence="7">
    <location>
        <begin position="1"/>
        <end position="87"/>
    </location>
</feature>
<dbReference type="Gene3D" id="1.20.1540.10">
    <property type="entry name" value="Rhomboid-like"/>
    <property type="match status" value="1"/>
</dbReference>
<keyword evidence="6 8" id="KW-0472">Membrane</keyword>
<accession>A0AA38HS41</accession>
<dbReference type="GO" id="GO:0050708">
    <property type="term" value="P:regulation of protein secretion"/>
    <property type="evidence" value="ECO:0007669"/>
    <property type="project" value="TreeGrafter"/>
</dbReference>
<feature type="domain" description="Peptidase S54 rhomboid" evidence="9">
    <location>
        <begin position="417"/>
        <end position="479"/>
    </location>
</feature>
<dbReference type="GO" id="GO:0005789">
    <property type="term" value="C:endoplasmic reticulum membrane"/>
    <property type="evidence" value="ECO:0007669"/>
    <property type="project" value="UniProtKB-SubCell"/>
</dbReference>
<keyword evidence="3 8" id="KW-0812">Transmembrane</keyword>
<comment type="similarity">
    <text evidence="2">Belongs to the peptidase S54 family.</text>
</comment>
<dbReference type="PANTHER" id="PTHR45965">
    <property type="entry name" value="INACTIVE RHOMBOID PROTEIN"/>
    <property type="match status" value="1"/>
</dbReference>
<dbReference type="SUPFAM" id="SSF144091">
    <property type="entry name" value="Rhomboid-like"/>
    <property type="match status" value="1"/>
</dbReference>
<evidence type="ECO:0000313" key="11">
    <source>
        <dbReference type="Proteomes" id="UP001168821"/>
    </source>
</evidence>
<evidence type="ECO:0000256" key="3">
    <source>
        <dbReference type="ARBA" id="ARBA00022692"/>
    </source>
</evidence>
<comment type="subcellular location">
    <subcellularLocation>
        <location evidence="1">Endoplasmic reticulum membrane</location>
        <topology evidence="1">Multi-pass membrane protein</topology>
    </subcellularLocation>
</comment>
<dbReference type="InterPro" id="IPR022764">
    <property type="entry name" value="Peptidase_S54_rhomboid_dom"/>
</dbReference>
<sequence length="488" mass="54640">MSRSFPPDVPYSTTSIDEETFFQKPMAPTSPRPQEEGDTSDRGGVHESTAHQPYRERPVVRPGSGGWRRDPHVVPRHEGQTRPSVGGSRVYSSLLDNVLDNSNRRQYGMGWVGRMFGKSTQKPLAQEEKTSRHVDHMEDHRPMFTYWVTIVQILVLYTTLMCYGFAPFGVDMQSRSGQVLVASLSLQQVDYTEPANFWGGPRASDLIHLGAKFAPCMRVDDRIAHQIDKIRAKERETACCIRNDGSGCVQSSQADCSLRGLRPSVSLRRYYLLLDTALFPQKNIPKWKKWSAGDAGPGGRISGSVCGLDPKFCDAPANVHPYEWPDDITKWPICRKTNTAFSTKRSGSRDKSAEHMICEVIGHPCCIGIQGQCKITTKEYCDFVRGTFHEEASLCSQVSCLNDVCGMLPFYFPETPDQFYRVWSSLFLHAGKLHLVVTILIQYFLMRDLEKLTGSLRIAIIYIGSGAAGNLASAIFVPYRADVSHVIV</sequence>
<reference evidence="10" key="1">
    <citation type="journal article" date="2023" name="G3 (Bethesda)">
        <title>Whole genome assemblies of Zophobas morio and Tenebrio molitor.</title>
        <authorList>
            <person name="Kaur S."/>
            <person name="Stinson S.A."/>
            <person name="diCenzo G.C."/>
        </authorList>
    </citation>
    <scope>NUCLEOTIDE SEQUENCE</scope>
    <source>
        <strain evidence="10">QUZm001</strain>
    </source>
</reference>
<feature type="transmembrane region" description="Helical" evidence="8">
    <location>
        <begin position="458"/>
        <end position="479"/>
    </location>
</feature>
<dbReference type="Pfam" id="PF01694">
    <property type="entry name" value="Rhomboid"/>
    <property type="match status" value="1"/>
</dbReference>